<gene>
    <name evidence="2" type="ORF">DS742_28300</name>
</gene>
<dbReference type="Proteomes" id="UP000260680">
    <property type="component" value="Unassembled WGS sequence"/>
</dbReference>
<feature type="region of interest" description="Disordered" evidence="1">
    <location>
        <begin position="71"/>
        <end position="91"/>
    </location>
</feature>
<name>A0A3E2N3L9_9FIRM</name>
<dbReference type="RefSeq" id="WP_117420242.1">
    <property type="nucleotide sequence ID" value="NZ_QOHO01000147.1"/>
</dbReference>
<evidence type="ECO:0000256" key="1">
    <source>
        <dbReference type="SAM" id="MobiDB-lite"/>
    </source>
</evidence>
<organism evidence="2 3">
    <name type="scientific">Lacrimispora amygdalina</name>
    <dbReference type="NCBI Taxonomy" id="253257"/>
    <lineage>
        <taxon>Bacteria</taxon>
        <taxon>Bacillati</taxon>
        <taxon>Bacillota</taxon>
        <taxon>Clostridia</taxon>
        <taxon>Lachnospirales</taxon>
        <taxon>Lachnospiraceae</taxon>
        <taxon>Lacrimispora</taxon>
    </lineage>
</organism>
<reference evidence="2 3" key="1">
    <citation type="submission" date="2018-07" db="EMBL/GenBank/DDBJ databases">
        <title>New species, Clostridium PI-S10-A1B.</title>
        <authorList>
            <person name="Krishna G."/>
            <person name="Summeta K."/>
            <person name="Shikha S."/>
            <person name="Prabhu P.B."/>
            <person name="Suresh K."/>
        </authorList>
    </citation>
    <scope>NUCLEOTIDE SEQUENCE [LARGE SCALE GENOMIC DNA]</scope>
    <source>
        <strain evidence="2 3">PI-S10-A1B</strain>
    </source>
</reference>
<proteinExistence type="predicted"/>
<evidence type="ECO:0000313" key="2">
    <source>
        <dbReference type="EMBL" id="RFZ75566.1"/>
    </source>
</evidence>
<protein>
    <submittedName>
        <fullName evidence="2">Uncharacterized protein</fullName>
    </submittedName>
</protein>
<evidence type="ECO:0000313" key="3">
    <source>
        <dbReference type="Proteomes" id="UP000260680"/>
    </source>
</evidence>
<sequence>MSCKCAKATDEYHGWECDITEGACVFLYPDSKKCAEMYGEGPDAHGEETCATCEYWLEKYQKCENPEQLQSEADDYMSPPNKTCDLWEPKQ</sequence>
<dbReference type="AlphaFoldDB" id="A0A3E2N3L9"/>
<dbReference type="EMBL" id="QOHO01000147">
    <property type="protein sequence ID" value="RFZ75566.1"/>
    <property type="molecule type" value="Genomic_DNA"/>
</dbReference>
<dbReference type="OrthoDB" id="2660010at2"/>
<comment type="caution">
    <text evidence="2">The sequence shown here is derived from an EMBL/GenBank/DDBJ whole genome shotgun (WGS) entry which is preliminary data.</text>
</comment>
<accession>A0A3E2N3L9</accession>